<feature type="domain" description="RING-CH-type" evidence="11">
    <location>
        <begin position="77"/>
        <end position="150"/>
    </location>
</feature>
<name>A0ABR4PXA7_9HELO</name>
<dbReference type="InterPro" id="IPR013083">
    <property type="entry name" value="Znf_RING/FYVE/PHD"/>
</dbReference>
<evidence type="ECO:0000256" key="1">
    <source>
        <dbReference type="ARBA" id="ARBA00004141"/>
    </source>
</evidence>
<evidence type="ECO:0000256" key="3">
    <source>
        <dbReference type="ARBA" id="ARBA00022723"/>
    </source>
</evidence>
<dbReference type="InterPro" id="IPR001841">
    <property type="entry name" value="Znf_RING"/>
</dbReference>
<dbReference type="InterPro" id="IPR011016">
    <property type="entry name" value="Znf_RING-CH"/>
</dbReference>
<keyword evidence="7" id="KW-0472">Membrane</keyword>
<sequence length="518" mass="58314">MASQSPQASRRRSQREDHPSASSASHPPESMEESEYFMLNHSQITTPSAQAAGQAPEAQETAPSVPTLAPAPIVPPQEGDEPRECWICREDDTDEGPEQSSEWRSPCPCSMQAHEACLLQWITDIETQRSADVLPSQIVCPVCKSPYQIERPRDYIVVATDTVRNFARSMIFPTAVSTVLGTTYSGFMIYGINSLHLVFGLEHARYIMSPSSRDLMVRNSMSQNPVSLLVHGAMKIMDPFFPNTDSVANWKLFVGLPLIAPALVLSRIRLADPIFAFLPVIYFVMRAEQQTFRDWPPSPSLTFAVLPYVRSTYNYLYRLVFSQHIARWDKAIQRTPREGETPEQIQAANRAALAEEDAILDIQVELLEDADDENEEDLGHNGQDELPQRQQNQEELHQPDGPIQPPRNRNQNNWEVQQNMSVPMIEVGAKVMGALFFPAISSLMGDLLKLALPKAWVFRAARRPWRSSSSSGLLHEKWGRSVVGGCLFVVLKDAIILYCKWRKAKDAGKRKILNYVKN</sequence>
<evidence type="ECO:0000313" key="13">
    <source>
        <dbReference type="Proteomes" id="UP001629113"/>
    </source>
</evidence>
<dbReference type="PANTHER" id="PTHR46283">
    <property type="entry name" value="E3 UBIQUITIN-PROTEIN LIGASE MARCH5"/>
    <property type="match status" value="1"/>
</dbReference>
<evidence type="ECO:0000256" key="8">
    <source>
        <dbReference type="PROSITE-ProRule" id="PRU00175"/>
    </source>
</evidence>
<organism evidence="12 13">
    <name type="scientific">Phlyctema vagabunda</name>
    <dbReference type="NCBI Taxonomy" id="108571"/>
    <lineage>
        <taxon>Eukaryota</taxon>
        <taxon>Fungi</taxon>
        <taxon>Dikarya</taxon>
        <taxon>Ascomycota</taxon>
        <taxon>Pezizomycotina</taxon>
        <taxon>Leotiomycetes</taxon>
        <taxon>Helotiales</taxon>
        <taxon>Dermateaceae</taxon>
        <taxon>Phlyctema</taxon>
    </lineage>
</organism>
<reference evidence="12 13" key="1">
    <citation type="submission" date="2024-06" db="EMBL/GenBank/DDBJ databases">
        <title>Complete genome of Phlyctema vagabunda strain 19-DSS-EL-015.</title>
        <authorList>
            <person name="Fiorenzani C."/>
        </authorList>
    </citation>
    <scope>NUCLEOTIDE SEQUENCE [LARGE SCALE GENOMIC DNA]</scope>
    <source>
        <strain evidence="12 13">19-DSS-EL-015</strain>
    </source>
</reference>
<evidence type="ECO:0008006" key="14">
    <source>
        <dbReference type="Google" id="ProtNLM"/>
    </source>
</evidence>
<keyword evidence="5" id="KW-0862">Zinc</keyword>
<evidence type="ECO:0000313" key="12">
    <source>
        <dbReference type="EMBL" id="KAL3427871.1"/>
    </source>
</evidence>
<evidence type="ECO:0000259" key="10">
    <source>
        <dbReference type="PROSITE" id="PS50089"/>
    </source>
</evidence>
<dbReference type="PROSITE" id="PS50089">
    <property type="entry name" value="ZF_RING_2"/>
    <property type="match status" value="1"/>
</dbReference>
<evidence type="ECO:0000256" key="9">
    <source>
        <dbReference type="SAM" id="MobiDB-lite"/>
    </source>
</evidence>
<comment type="caution">
    <text evidence="12">The sequence shown here is derived from an EMBL/GenBank/DDBJ whole genome shotgun (WGS) entry which is preliminary data.</text>
</comment>
<keyword evidence="4 8" id="KW-0863">Zinc-finger</keyword>
<dbReference type="Pfam" id="PF12906">
    <property type="entry name" value="RINGv"/>
    <property type="match status" value="1"/>
</dbReference>
<protein>
    <recommendedName>
        <fullName evidence="14">RING-CH-type domain-containing protein</fullName>
    </recommendedName>
</protein>
<feature type="region of interest" description="Disordered" evidence="9">
    <location>
        <begin position="1"/>
        <end position="82"/>
    </location>
</feature>
<evidence type="ECO:0000259" key="11">
    <source>
        <dbReference type="PROSITE" id="PS51292"/>
    </source>
</evidence>
<keyword evidence="6" id="KW-1133">Transmembrane helix</keyword>
<dbReference type="SUPFAM" id="SSF57850">
    <property type="entry name" value="RING/U-box"/>
    <property type="match status" value="1"/>
</dbReference>
<accession>A0ABR4PXA7</accession>
<evidence type="ECO:0000256" key="2">
    <source>
        <dbReference type="ARBA" id="ARBA00022692"/>
    </source>
</evidence>
<feature type="region of interest" description="Disordered" evidence="9">
    <location>
        <begin position="373"/>
        <end position="411"/>
    </location>
</feature>
<proteinExistence type="predicted"/>
<dbReference type="Proteomes" id="UP001629113">
    <property type="component" value="Unassembled WGS sequence"/>
</dbReference>
<feature type="compositionally biased region" description="Basic and acidic residues" evidence="9">
    <location>
        <begin position="377"/>
        <end position="398"/>
    </location>
</feature>
<gene>
    <name evidence="12" type="ORF">PVAG01_01380</name>
</gene>
<dbReference type="SMART" id="SM00744">
    <property type="entry name" value="RINGv"/>
    <property type="match status" value="1"/>
</dbReference>
<dbReference type="EMBL" id="JBFCZG010000001">
    <property type="protein sequence ID" value="KAL3427871.1"/>
    <property type="molecule type" value="Genomic_DNA"/>
</dbReference>
<keyword evidence="3" id="KW-0479">Metal-binding</keyword>
<keyword evidence="2" id="KW-0812">Transmembrane</keyword>
<feature type="domain" description="RING-type" evidence="10">
    <location>
        <begin position="85"/>
        <end position="144"/>
    </location>
</feature>
<evidence type="ECO:0000256" key="4">
    <source>
        <dbReference type="ARBA" id="ARBA00022771"/>
    </source>
</evidence>
<evidence type="ECO:0000256" key="7">
    <source>
        <dbReference type="ARBA" id="ARBA00023136"/>
    </source>
</evidence>
<feature type="compositionally biased region" description="Low complexity" evidence="9">
    <location>
        <begin position="49"/>
        <end position="63"/>
    </location>
</feature>
<comment type="subcellular location">
    <subcellularLocation>
        <location evidence="1">Membrane</location>
        <topology evidence="1">Multi-pass membrane protein</topology>
    </subcellularLocation>
</comment>
<evidence type="ECO:0000256" key="5">
    <source>
        <dbReference type="ARBA" id="ARBA00022833"/>
    </source>
</evidence>
<keyword evidence="13" id="KW-1185">Reference proteome</keyword>
<dbReference type="PROSITE" id="PS51292">
    <property type="entry name" value="ZF_RING_CH"/>
    <property type="match status" value="1"/>
</dbReference>
<dbReference type="Gene3D" id="3.30.40.10">
    <property type="entry name" value="Zinc/RING finger domain, C3HC4 (zinc finger)"/>
    <property type="match status" value="1"/>
</dbReference>
<evidence type="ECO:0000256" key="6">
    <source>
        <dbReference type="ARBA" id="ARBA00022989"/>
    </source>
</evidence>